<dbReference type="InterPro" id="IPR003599">
    <property type="entry name" value="Ig_sub"/>
</dbReference>
<keyword evidence="1" id="KW-0393">Immunoglobulin domain</keyword>
<dbReference type="InParanoid" id="A0A4W3H1L3"/>
<keyword evidence="4" id="KW-1185">Reference proteome</keyword>
<reference evidence="3" key="4">
    <citation type="submission" date="2025-08" db="UniProtKB">
        <authorList>
            <consortium name="Ensembl"/>
        </authorList>
    </citation>
    <scope>IDENTIFICATION</scope>
</reference>
<dbReference type="GeneTree" id="ENSGT00970000196760"/>
<dbReference type="Gene3D" id="2.60.40.10">
    <property type="entry name" value="Immunoglobulins"/>
    <property type="match status" value="1"/>
</dbReference>
<dbReference type="Pfam" id="PF13927">
    <property type="entry name" value="Ig_3"/>
    <property type="match status" value="1"/>
</dbReference>
<dbReference type="InterPro" id="IPR036179">
    <property type="entry name" value="Ig-like_dom_sf"/>
</dbReference>
<dbReference type="SUPFAM" id="SSF48726">
    <property type="entry name" value="Immunoglobulin"/>
    <property type="match status" value="1"/>
</dbReference>
<dbReference type="Ensembl" id="ENSCMIT00000010883.1">
    <property type="protein sequence ID" value="ENSCMIP00000010608.1"/>
    <property type="gene ID" value="ENSCMIG00000005588.1"/>
</dbReference>
<dbReference type="Proteomes" id="UP000314986">
    <property type="component" value="Unassembled WGS sequence"/>
</dbReference>
<dbReference type="GO" id="GO:0009897">
    <property type="term" value="C:external side of plasma membrane"/>
    <property type="evidence" value="ECO:0007669"/>
    <property type="project" value="TreeGrafter"/>
</dbReference>
<reference evidence="4" key="1">
    <citation type="journal article" date="2006" name="Science">
        <title>Ancient noncoding elements conserved in the human genome.</title>
        <authorList>
            <person name="Venkatesh B."/>
            <person name="Kirkness E.F."/>
            <person name="Loh Y.H."/>
            <person name="Halpern A.L."/>
            <person name="Lee A.P."/>
            <person name="Johnson J."/>
            <person name="Dandona N."/>
            <person name="Viswanathan L.D."/>
            <person name="Tay A."/>
            <person name="Venter J.C."/>
            <person name="Strausberg R.L."/>
            <person name="Brenner S."/>
        </authorList>
    </citation>
    <scope>NUCLEOTIDE SEQUENCE [LARGE SCALE GENOMIC DNA]</scope>
</reference>
<organism evidence="3 4">
    <name type="scientific">Callorhinchus milii</name>
    <name type="common">Ghost shark</name>
    <dbReference type="NCBI Taxonomy" id="7868"/>
    <lineage>
        <taxon>Eukaryota</taxon>
        <taxon>Metazoa</taxon>
        <taxon>Chordata</taxon>
        <taxon>Craniata</taxon>
        <taxon>Vertebrata</taxon>
        <taxon>Chondrichthyes</taxon>
        <taxon>Holocephali</taxon>
        <taxon>Chimaeriformes</taxon>
        <taxon>Callorhinchidae</taxon>
        <taxon>Callorhinchus</taxon>
    </lineage>
</organism>
<dbReference type="PANTHER" id="PTHR14334">
    <property type="entry name" value="B-CELL ANTIGEN RECEPTOR COMPLEX-ASSOCIATED PROTEIN"/>
    <property type="match status" value="1"/>
</dbReference>
<dbReference type="PROSITE" id="PS50835">
    <property type="entry name" value="IG_LIKE"/>
    <property type="match status" value="1"/>
</dbReference>
<dbReference type="AlphaFoldDB" id="A0A4W3H1L3"/>
<feature type="domain" description="Ig-like" evidence="2">
    <location>
        <begin position="5"/>
        <end position="88"/>
    </location>
</feature>
<dbReference type="InterPro" id="IPR007110">
    <property type="entry name" value="Ig-like_dom"/>
</dbReference>
<dbReference type="GO" id="GO:0019815">
    <property type="term" value="C:B cell receptor complex"/>
    <property type="evidence" value="ECO:0007669"/>
    <property type="project" value="TreeGrafter"/>
</dbReference>
<reference evidence="4" key="2">
    <citation type="journal article" date="2007" name="PLoS Biol.">
        <title>Survey sequencing and comparative analysis of the elephant shark (Callorhinchus milii) genome.</title>
        <authorList>
            <person name="Venkatesh B."/>
            <person name="Kirkness E.F."/>
            <person name="Loh Y.H."/>
            <person name="Halpern A.L."/>
            <person name="Lee A.P."/>
            <person name="Johnson J."/>
            <person name="Dandona N."/>
            <person name="Viswanathan L.D."/>
            <person name="Tay A."/>
            <person name="Venter J.C."/>
            <person name="Strausberg R.L."/>
            <person name="Brenner S."/>
        </authorList>
    </citation>
    <scope>NUCLEOTIDE SEQUENCE [LARGE SCALE GENOMIC DNA]</scope>
</reference>
<dbReference type="OMA" id="AILRCTF"/>
<proteinExistence type="predicted"/>
<name>A0A4W3H1L3_CALMI</name>
<evidence type="ECO:0000259" key="2">
    <source>
        <dbReference type="PROSITE" id="PS50835"/>
    </source>
</evidence>
<accession>A0A4W3H1L3</accession>
<protein>
    <recommendedName>
        <fullName evidence="2">Ig-like domain-containing protein</fullName>
    </recommendedName>
</protein>
<dbReference type="PANTHER" id="PTHR14334:SF2">
    <property type="entry name" value="B-CELL ANTIGEN RECEPTOR COMPLEX-ASSOCIATED PROTEIN BETA CHAIN"/>
    <property type="match status" value="1"/>
</dbReference>
<dbReference type="GO" id="GO:0050853">
    <property type="term" value="P:B cell receptor signaling pathway"/>
    <property type="evidence" value="ECO:0007669"/>
    <property type="project" value="TreeGrafter"/>
</dbReference>
<dbReference type="InterPro" id="IPR013783">
    <property type="entry name" value="Ig-like_fold"/>
</dbReference>
<evidence type="ECO:0000313" key="3">
    <source>
        <dbReference type="Ensembl" id="ENSCMIP00000010608.1"/>
    </source>
</evidence>
<sequence>MLQLIRVTQQPDHVEAIRGTNVTFHCMFPDAQSNSRIKVYWWKLEDNGNLQVQPDKRKLFGFDSDQKSFFQLLNVSVQDSGVYQCVLSLQGQIAGSGRGSHLVVLGKYGFSGERKYSKLDILMSSQIYFCRGSTHLTRRN</sequence>
<evidence type="ECO:0000313" key="4">
    <source>
        <dbReference type="Proteomes" id="UP000314986"/>
    </source>
</evidence>
<evidence type="ECO:0000256" key="1">
    <source>
        <dbReference type="ARBA" id="ARBA00023319"/>
    </source>
</evidence>
<dbReference type="GO" id="GO:0030183">
    <property type="term" value="P:B cell differentiation"/>
    <property type="evidence" value="ECO:0007669"/>
    <property type="project" value="TreeGrafter"/>
</dbReference>
<reference evidence="3" key="5">
    <citation type="submission" date="2025-09" db="UniProtKB">
        <authorList>
            <consortium name="Ensembl"/>
        </authorList>
    </citation>
    <scope>IDENTIFICATION</scope>
</reference>
<dbReference type="SMART" id="SM00409">
    <property type="entry name" value="IG"/>
    <property type="match status" value="1"/>
</dbReference>
<reference evidence="4" key="3">
    <citation type="journal article" date="2014" name="Nature">
        <title>Elephant shark genome provides unique insights into gnathostome evolution.</title>
        <authorList>
            <consortium name="International Elephant Shark Genome Sequencing Consortium"/>
            <person name="Venkatesh B."/>
            <person name="Lee A.P."/>
            <person name="Ravi V."/>
            <person name="Maurya A.K."/>
            <person name="Lian M.M."/>
            <person name="Swann J.B."/>
            <person name="Ohta Y."/>
            <person name="Flajnik M.F."/>
            <person name="Sutoh Y."/>
            <person name="Kasahara M."/>
            <person name="Hoon S."/>
            <person name="Gangu V."/>
            <person name="Roy S.W."/>
            <person name="Irimia M."/>
            <person name="Korzh V."/>
            <person name="Kondrychyn I."/>
            <person name="Lim Z.W."/>
            <person name="Tay B.H."/>
            <person name="Tohari S."/>
            <person name="Kong K.W."/>
            <person name="Ho S."/>
            <person name="Lorente-Galdos B."/>
            <person name="Quilez J."/>
            <person name="Marques-Bonet T."/>
            <person name="Raney B.J."/>
            <person name="Ingham P.W."/>
            <person name="Tay A."/>
            <person name="Hillier L.W."/>
            <person name="Minx P."/>
            <person name="Boehm T."/>
            <person name="Wilson R.K."/>
            <person name="Brenner S."/>
            <person name="Warren W.C."/>
        </authorList>
    </citation>
    <scope>NUCLEOTIDE SEQUENCE [LARGE SCALE GENOMIC DNA]</scope>
</reference>